<evidence type="ECO:0000313" key="18">
    <source>
        <dbReference type="EMBL" id="EXB63581.1"/>
    </source>
</evidence>
<evidence type="ECO:0000256" key="6">
    <source>
        <dbReference type="ARBA" id="ARBA00023015"/>
    </source>
</evidence>
<dbReference type="InterPro" id="IPR009057">
    <property type="entry name" value="Homeodomain-like_sf"/>
</dbReference>
<name>W9R169_9ROSA</name>
<dbReference type="PROSITE" id="PS01357">
    <property type="entry name" value="ZF_ZZ_1"/>
    <property type="match status" value="1"/>
</dbReference>
<evidence type="ECO:0000256" key="11">
    <source>
        <dbReference type="SAM" id="Coils"/>
    </source>
</evidence>
<dbReference type="PANTHER" id="PTHR12802">
    <property type="entry name" value="SWI/SNF COMPLEX-RELATED"/>
    <property type="match status" value="1"/>
</dbReference>
<dbReference type="GO" id="GO:0003677">
    <property type="term" value="F:DNA binding"/>
    <property type="evidence" value="ECO:0007669"/>
    <property type="project" value="UniProtKB-KW"/>
</dbReference>
<feature type="compositionally biased region" description="Basic residues" evidence="12">
    <location>
        <begin position="26"/>
        <end position="37"/>
    </location>
</feature>
<dbReference type="SMART" id="SM00717">
    <property type="entry name" value="SANT"/>
    <property type="match status" value="1"/>
</dbReference>
<dbReference type="InterPro" id="IPR032451">
    <property type="entry name" value="SMARCC_C"/>
</dbReference>
<keyword evidence="2" id="KW-0217">Developmental protein</keyword>
<dbReference type="GO" id="GO:0008270">
    <property type="term" value="F:zinc ion binding"/>
    <property type="evidence" value="ECO:0007669"/>
    <property type="project" value="UniProtKB-KW"/>
</dbReference>
<dbReference type="SUPFAM" id="SSF57850">
    <property type="entry name" value="RING/U-box"/>
    <property type="match status" value="1"/>
</dbReference>
<keyword evidence="11" id="KW-0175">Coiled coil</keyword>
<dbReference type="Pfam" id="PF00569">
    <property type="entry name" value="ZZ"/>
    <property type="match status" value="1"/>
</dbReference>
<gene>
    <name evidence="18" type="ORF">L484_026920</name>
</gene>
<dbReference type="SMART" id="SM00291">
    <property type="entry name" value="ZnF_ZZ"/>
    <property type="match status" value="1"/>
</dbReference>
<dbReference type="InterPro" id="IPR007526">
    <property type="entry name" value="SWIRM"/>
</dbReference>
<feature type="region of interest" description="Disordered" evidence="12">
    <location>
        <begin position="957"/>
        <end position="1006"/>
    </location>
</feature>
<dbReference type="CDD" id="cd02336">
    <property type="entry name" value="ZZ_RSC8"/>
    <property type="match status" value="1"/>
</dbReference>
<dbReference type="InterPro" id="IPR017930">
    <property type="entry name" value="Myb_dom"/>
</dbReference>
<evidence type="ECO:0000259" key="15">
    <source>
        <dbReference type="PROSITE" id="PS50934"/>
    </source>
</evidence>
<dbReference type="eggNOG" id="KOG1279">
    <property type="taxonomic scope" value="Eukaryota"/>
</dbReference>
<feature type="compositionally biased region" description="Basic and acidic residues" evidence="12">
    <location>
        <begin position="625"/>
        <end position="638"/>
    </location>
</feature>
<dbReference type="Pfam" id="PF16495">
    <property type="entry name" value="SWIRM-assoc_1"/>
    <property type="match status" value="1"/>
</dbReference>
<keyword evidence="3" id="KW-0479">Metal-binding</keyword>
<evidence type="ECO:0000256" key="2">
    <source>
        <dbReference type="ARBA" id="ARBA00022473"/>
    </source>
</evidence>
<evidence type="ECO:0000259" key="13">
    <source>
        <dbReference type="PROSITE" id="PS50090"/>
    </source>
</evidence>
<accession>W9R169</accession>
<dbReference type="Gene3D" id="3.30.60.90">
    <property type="match status" value="1"/>
</dbReference>
<keyword evidence="5" id="KW-0862">Zinc</keyword>
<dbReference type="OrthoDB" id="118550at2759"/>
<feature type="compositionally biased region" description="Polar residues" evidence="12">
    <location>
        <begin position="738"/>
        <end position="748"/>
    </location>
</feature>
<feature type="region of interest" description="Disordered" evidence="12">
    <location>
        <begin position="613"/>
        <end position="811"/>
    </location>
</feature>
<dbReference type="PROSITE" id="PS50135">
    <property type="entry name" value="ZF_ZZ_2"/>
    <property type="match status" value="1"/>
</dbReference>
<keyword evidence="7" id="KW-0238">DNA-binding</keyword>
<feature type="compositionally biased region" description="Polar residues" evidence="12">
    <location>
        <begin position="460"/>
        <end position="471"/>
    </location>
</feature>
<evidence type="ECO:0000256" key="8">
    <source>
        <dbReference type="ARBA" id="ARBA00023163"/>
    </source>
</evidence>
<feature type="compositionally biased region" description="Basic and acidic residues" evidence="12">
    <location>
        <begin position="791"/>
        <end position="806"/>
    </location>
</feature>
<dbReference type="GO" id="GO:0005634">
    <property type="term" value="C:nucleus"/>
    <property type="evidence" value="ECO:0007669"/>
    <property type="project" value="UniProtKB-SubCell"/>
</dbReference>
<dbReference type="CDD" id="cd00167">
    <property type="entry name" value="SANT"/>
    <property type="match status" value="1"/>
</dbReference>
<feature type="domain" description="SWIRM" evidence="15">
    <location>
        <begin position="154"/>
        <end position="251"/>
    </location>
</feature>
<dbReference type="AlphaFoldDB" id="W9R169"/>
<evidence type="ECO:0000256" key="10">
    <source>
        <dbReference type="PROSITE-ProRule" id="PRU00228"/>
    </source>
</evidence>
<dbReference type="FunFam" id="1.10.10.60:FF:000014">
    <property type="entry name" value="SWI/SNF complex subunit SMARCC2 isoform C"/>
    <property type="match status" value="1"/>
</dbReference>
<feature type="compositionally biased region" description="Basic and acidic residues" evidence="12">
    <location>
        <begin position="647"/>
        <end position="658"/>
    </location>
</feature>
<evidence type="ECO:0000259" key="17">
    <source>
        <dbReference type="PROSITE" id="PS51294"/>
    </source>
</evidence>
<keyword evidence="4 10" id="KW-0863">Zinc-finger</keyword>
<evidence type="ECO:0000313" key="19">
    <source>
        <dbReference type="Proteomes" id="UP000030645"/>
    </source>
</evidence>
<dbReference type="InterPro" id="IPR036388">
    <property type="entry name" value="WH-like_DNA-bd_sf"/>
</dbReference>
<feature type="compositionally biased region" description="Low complexity" evidence="12">
    <location>
        <begin position="38"/>
        <end position="50"/>
    </location>
</feature>
<dbReference type="InterPro" id="IPR000433">
    <property type="entry name" value="Znf_ZZ"/>
</dbReference>
<feature type="compositionally biased region" description="Basic and acidic residues" evidence="12">
    <location>
        <begin position="501"/>
        <end position="518"/>
    </location>
</feature>
<feature type="coiled-coil region" evidence="11">
    <location>
        <begin position="866"/>
        <end position="915"/>
    </location>
</feature>
<evidence type="ECO:0000256" key="4">
    <source>
        <dbReference type="ARBA" id="ARBA00022771"/>
    </source>
</evidence>
<proteinExistence type="predicted"/>
<evidence type="ECO:0000256" key="3">
    <source>
        <dbReference type="ARBA" id="ARBA00022723"/>
    </source>
</evidence>
<feature type="compositionally biased region" description="Basic and acidic residues" evidence="12">
    <location>
        <begin position="472"/>
        <end position="482"/>
    </location>
</feature>
<keyword evidence="6" id="KW-0805">Transcription regulation</keyword>
<dbReference type="PROSITE" id="PS51293">
    <property type="entry name" value="SANT"/>
    <property type="match status" value="1"/>
</dbReference>
<reference evidence="19" key="1">
    <citation type="submission" date="2013-01" db="EMBL/GenBank/DDBJ databases">
        <title>Draft Genome Sequence of a Mulberry Tree, Morus notabilis C.K. Schneid.</title>
        <authorList>
            <person name="He N."/>
            <person name="Zhao S."/>
        </authorList>
    </citation>
    <scope>NUCLEOTIDE SEQUENCE</scope>
</reference>
<dbReference type="STRING" id="981085.W9R169"/>
<feature type="compositionally biased region" description="Basic and acidic residues" evidence="12">
    <location>
        <begin position="430"/>
        <end position="455"/>
    </location>
</feature>
<dbReference type="InterPro" id="IPR043145">
    <property type="entry name" value="Znf_ZZ_sf"/>
</dbReference>
<feature type="region of interest" description="Disordered" evidence="12">
    <location>
        <begin position="1"/>
        <end position="101"/>
    </location>
</feature>
<dbReference type="Proteomes" id="UP000030645">
    <property type="component" value="Unassembled WGS sequence"/>
</dbReference>
<feature type="compositionally biased region" description="Polar residues" evidence="12">
    <location>
        <begin position="988"/>
        <end position="1006"/>
    </location>
</feature>
<dbReference type="Pfam" id="PF00249">
    <property type="entry name" value="Myb_DNA-binding"/>
    <property type="match status" value="1"/>
</dbReference>
<dbReference type="PANTHER" id="PTHR12802:SF41">
    <property type="entry name" value="BRAHMA ASSOCIATED PROTEIN 155 KDA"/>
    <property type="match status" value="1"/>
</dbReference>
<dbReference type="InterPro" id="IPR001005">
    <property type="entry name" value="SANT/Myb"/>
</dbReference>
<dbReference type="Pfam" id="PF04433">
    <property type="entry name" value="SWIRM"/>
    <property type="match status" value="1"/>
</dbReference>
<protein>
    <submittedName>
        <fullName evidence="18">SWI/SNF complex subunit SWI3D</fullName>
    </submittedName>
</protein>
<sequence>MEEKRRDAGTSTSASGDSPATEPTSSRRRAGGQKRKSGNLGSSGSSSAPSKRATREKSSLSHPPIHNGPLTRARQAPSSLSSSLASADGAPAASASGGAKPAAEQARVPGVLGGETVAAASVAEELRKESELEALESGLEAKFQAIRSRSNSAHVVPSHCGWFSWTKIHPIEERTLPSFFNGKSELRTADTYLEIRNWIMKKFHSNPSTQIELKDLSELEVGDLDARQEVLEFLDHWGLINFHPFPPTSSAVGGADGDGDGTAKKGSLADKLYHFEIPQSSMPVIPKNNVAAPAVPSGLFPESAIAEELVRVEYHCNSCSADCSRKRYHCQKQADFDLCTDCFNNGKFDSGMSSTDFILMEPGEGAGLSGGKWTDQETLLLLEALELYKENWSEIAEHVATKTKAQCILHFVQMPIEDTFLDYDDNMDSTSKENADPASTEKDQSVPKDAGEATKGETAASENQSPTSPMETSKEDIKDVKASQDTSKPVEANEVKASQENSKRKEGSESKVGEETEEDCTIKALKEAFEAVGYPLTCEGSFSFAEVGNPAMALAAFLARLVGPDLATASAHNSLKSLSGNSPSIELAVRHCFLLEDPPNDNKEPAGLLSVDKVANGETQTDEIPCDKKEDSSLEEKTCLSAPEGESQEKPHAAKEQEAVVASEEGDSVNLKKRSTSKIIKDQPPSTLGGSGELKAEGELPPSLVKESEGKSGQLPESTETLNDVEMSEPPPSEKNEPQQNVSLNFRSDSTHSAEDLKNVDAVSDSLPLEKNDKHGKIVNSDGKPPSNAARDVDMVPHSQESEKIEPPQPVLAKAIVENTAIEEPTKDGDKEKHDALETKEHKIDKIKRAAASAISAAAVKAKLLANQEEDQIRRLSALLIEKQLQKMETKLAFFNEMENVVMRVREQMDRSRQRLYHERAQIIAARLGLPASSSRVMPSSLPGNRIGVNIAGSVTRPPLSMVSQRPPMSRPMGSVAPSPSIPLPTLAGSSIQPPCQDKLSSVGTK</sequence>
<dbReference type="SUPFAM" id="SSF46689">
    <property type="entry name" value="Homeodomain-like"/>
    <property type="match status" value="2"/>
</dbReference>
<feature type="domain" description="SANT" evidence="16">
    <location>
        <begin position="368"/>
        <end position="419"/>
    </location>
</feature>
<evidence type="ECO:0000256" key="5">
    <source>
        <dbReference type="ARBA" id="ARBA00022833"/>
    </source>
</evidence>
<feature type="domain" description="Myb-like" evidence="13">
    <location>
        <begin position="365"/>
        <end position="415"/>
    </location>
</feature>
<evidence type="ECO:0000256" key="9">
    <source>
        <dbReference type="ARBA" id="ARBA00023242"/>
    </source>
</evidence>
<evidence type="ECO:0000256" key="12">
    <source>
        <dbReference type="SAM" id="MobiDB-lite"/>
    </source>
</evidence>
<organism evidence="18 19">
    <name type="scientific">Morus notabilis</name>
    <dbReference type="NCBI Taxonomy" id="981085"/>
    <lineage>
        <taxon>Eukaryota</taxon>
        <taxon>Viridiplantae</taxon>
        <taxon>Streptophyta</taxon>
        <taxon>Embryophyta</taxon>
        <taxon>Tracheophyta</taxon>
        <taxon>Spermatophyta</taxon>
        <taxon>Magnoliopsida</taxon>
        <taxon>eudicotyledons</taxon>
        <taxon>Gunneridae</taxon>
        <taxon>Pentapetalae</taxon>
        <taxon>rosids</taxon>
        <taxon>fabids</taxon>
        <taxon>Rosales</taxon>
        <taxon>Moraceae</taxon>
        <taxon>Moreae</taxon>
        <taxon>Morus</taxon>
    </lineage>
</organism>
<dbReference type="InterPro" id="IPR017884">
    <property type="entry name" value="SANT_dom"/>
</dbReference>
<evidence type="ECO:0000256" key="7">
    <source>
        <dbReference type="ARBA" id="ARBA00023125"/>
    </source>
</evidence>
<comment type="subcellular location">
    <subcellularLocation>
        <location evidence="1">Nucleus</location>
    </subcellularLocation>
</comment>
<dbReference type="KEGG" id="mnt:21409554"/>
<keyword evidence="9" id="KW-0539">Nucleus</keyword>
<evidence type="ECO:0000259" key="16">
    <source>
        <dbReference type="PROSITE" id="PS51293"/>
    </source>
</evidence>
<dbReference type="PROSITE" id="PS50934">
    <property type="entry name" value="SWIRM"/>
    <property type="match status" value="1"/>
</dbReference>
<feature type="compositionally biased region" description="Polar residues" evidence="12">
    <location>
        <begin position="9"/>
        <end position="24"/>
    </location>
</feature>
<dbReference type="Gene3D" id="1.10.10.10">
    <property type="entry name" value="Winged helix-like DNA-binding domain superfamily/Winged helix DNA-binding domain"/>
    <property type="match status" value="1"/>
</dbReference>
<dbReference type="InterPro" id="IPR041984">
    <property type="entry name" value="Rsc8/Ssr1/Ssr2_ZZ"/>
</dbReference>
<dbReference type="PROSITE" id="PS51294">
    <property type="entry name" value="HTH_MYB"/>
    <property type="match status" value="1"/>
</dbReference>
<feature type="region of interest" description="Disordered" evidence="12">
    <location>
        <begin position="423"/>
        <end position="518"/>
    </location>
</feature>
<dbReference type="PROSITE" id="PS50090">
    <property type="entry name" value="MYB_LIKE"/>
    <property type="match status" value="1"/>
</dbReference>
<feature type="compositionally biased region" description="Basic and acidic residues" evidence="12">
    <location>
        <begin position="749"/>
        <end position="759"/>
    </location>
</feature>
<dbReference type="EMBL" id="KE344491">
    <property type="protein sequence ID" value="EXB63581.1"/>
    <property type="molecule type" value="Genomic_DNA"/>
</dbReference>
<feature type="domain" description="ZZ-type" evidence="14">
    <location>
        <begin position="311"/>
        <end position="365"/>
    </location>
</feature>
<dbReference type="Gene3D" id="1.10.10.60">
    <property type="entry name" value="Homeodomain-like"/>
    <property type="match status" value="1"/>
</dbReference>
<feature type="domain" description="HTH myb-type" evidence="17">
    <location>
        <begin position="365"/>
        <end position="407"/>
    </location>
</feature>
<keyword evidence="19" id="KW-1185">Reference proteome</keyword>
<feature type="compositionally biased region" description="Low complexity" evidence="12">
    <location>
        <begin position="76"/>
        <end position="101"/>
    </location>
</feature>
<evidence type="ECO:0000259" key="14">
    <source>
        <dbReference type="PROSITE" id="PS50135"/>
    </source>
</evidence>
<evidence type="ECO:0000256" key="1">
    <source>
        <dbReference type="ARBA" id="ARBA00004123"/>
    </source>
</evidence>
<keyword evidence="8" id="KW-0804">Transcription</keyword>